<evidence type="ECO:0000313" key="3">
    <source>
        <dbReference type="Proteomes" id="UP000009886"/>
    </source>
</evidence>
<organism evidence="2 3">
    <name type="scientific">Penicillium digitatum (strain Pd1 / CECT 20795)</name>
    <name type="common">Green mold</name>
    <dbReference type="NCBI Taxonomy" id="1170230"/>
    <lineage>
        <taxon>Eukaryota</taxon>
        <taxon>Fungi</taxon>
        <taxon>Dikarya</taxon>
        <taxon>Ascomycota</taxon>
        <taxon>Pezizomycotina</taxon>
        <taxon>Eurotiomycetes</taxon>
        <taxon>Eurotiomycetidae</taxon>
        <taxon>Eurotiales</taxon>
        <taxon>Aspergillaceae</taxon>
        <taxon>Penicillium</taxon>
    </lineage>
</organism>
<feature type="compositionally biased region" description="Polar residues" evidence="1">
    <location>
        <begin position="1"/>
        <end position="14"/>
    </location>
</feature>
<protein>
    <submittedName>
        <fullName evidence="2">General amino acid permease (Agp2)</fullName>
    </submittedName>
</protein>
<proteinExistence type="predicted"/>
<dbReference type="KEGG" id="pdp:PDIP_14230"/>
<evidence type="ECO:0000313" key="2">
    <source>
        <dbReference type="EMBL" id="EKV20662.1"/>
    </source>
</evidence>
<reference evidence="3" key="1">
    <citation type="journal article" date="2012" name="BMC Genomics">
        <title>Genome sequence of the necrotrophic fungus Penicillium digitatum, the main postharvest pathogen of citrus.</title>
        <authorList>
            <person name="Marcet-Houben M."/>
            <person name="Ballester A.-R."/>
            <person name="de la Fuente B."/>
            <person name="Harries E."/>
            <person name="Marcos J.F."/>
            <person name="Gonzalez-Candelas L."/>
            <person name="Gabaldon T."/>
        </authorList>
    </citation>
    <scope>NUCLEOTIDE SEQUENCE [LARGE SCALE GENOMIC DNA]</scope>
    <source>
        <strain evidence="3">Pd1 / CECT 20795</strain>
    </source>
</reference>
<comment type="caution">
    <text evidence="2">The sequence shown here is derived from an EMBL/GenBank/DDBJ whole genome shotgun (WGS) entry which is preliminary data.</text>
</comment>
<dbReference type="VEuPathDB" id="FungiDB:PDIP_14230"/>
<dbReference type="HOGENOM" id="CLU_2334289_0_0_1"/>
<name>K9GHE2_PEND1</name>
<evidence type="ECO:0000256" key="1">
    <source>
        <dbReference type="SAM" id="MobiDB-lite"/>
    </source>
</evidence>
<dbReference type="AlphaFoldDB" id="K9GHE2"/>
<dbReference type="OrthoDB" id="10062876at2759"/>
<feature type="region of interest" description="Disordered" evidence="1">
    <location>
        <begin position="1"/>
        <end position="71"/>
    </location>
</feature>
<dbReference type="EMBL" id="AKCU01000103">
    <property type="protein sequence ID" value="EKV20662.1"/>
    <property type="molecule type" value="Genomic_DNA"/>
</dbReference>
<accession>K9GHE2</accession>
<gene>
    <name evidence="2" type="ORF">PDIP_14230</name>
</gene>
<dbReference type="Proteomes" id="UP000009886">
    <property type="component" value="Unassembled WGS sequence"/>
</dbReference>
<sequence>MPHSPNSKYGSHTPVTAVIQSAEPPRLSDSESNPRKMNKGMEVTEKDSSSANRAPSVDSEPMESTYDHTHRKLKPRHVQLIGIGGTIDRVWITDQWPR</sequence>